<dbReference type="RefSeq" id="WP_132370849.1">
    <property type="nucleotide sequence ID" value="NZ_SMAN01000002.1"/>
</dbReference>
<gene>
    <name evidence="2" type="ORF">EDD68_102199</name>
</gene>
<dbReference type="SUPFAM" id="SSF47406">
    <property type="entry name" value="SinR repressor dimerisation domain-like"/>
    <property type="match status" value="1"/>
</dbReference>
<proteinExistence type="predicted"/>
<accession>A0A4R3NH51</accession>
<name>A0A4R3NH51_9BACI</name>
<evidence type="ECO:0000313" key="2">
    <source>
        <dbReference type="EMBL" id="TCT26497.1"/>
    </source>
</evidence>
<protein>
    <submittedName>
        <fullName evidence="2">Anti-repressor SinI</fullName>
    </submittedName>
</protein>
<dbReference type="Proteomes" id="UP000294650">
    <property type="component" value="Unassembled WGS sequence"/>
</dbReference>
<feature type="domain" description="Sin" evidence="1">
    <location>
        <begin position="7"/>
        <end position="45"/>
    </location>
</feature>
<dbReference type="InterPro" id="IPR010981">
    <property type="entry name" value="SinR/SinI_dimer_dom"/>
</dbReference>
<evidence type="ECO:0000313" key="3">
    <source>
        <dbReference type="Proteomes" id="UP000294650"/>
    </source>
</evidence>
<sequence>MEGKMKLQLESFKTEEDKEWLKLMKEAKQAGISKEEVKTFIQKYKIKNA</sequence>
<dbReference type="EMBL" id="SMAN01000002">
    <property type="protein sequence ID" value="TCT26497.1"/>
    <property type="molecule type" value="Genomic_DNA"/>
</dbReference>
<comment type="caution">
    <text evidence="2">The sequence shown here is derived from an EMBL/GenBank/DDBJ whole genome shotgun (WGS) entry which is preliminary data.</text>
</comment>
<reference evidence="2 3" key="1">
    <citation type="submission" date="2019-03" db="EMBL/GenBank/DDBJ databases">
        <title>Genomic Encyclopedia of Type Strains, Phase IV (KMG-IV): sequencing the most valuable type-strain genomes for metagenomic binning, comparative biology and taxonomic classification.</title>
        <authorList>
            <person name="Goeker M."/>
        </authorList>
    </citation>
    <scope>NUCLEOTIDE SEQUENCE [LARGE SCALE GENOMIC DNA]</scope>
    <source>
        <strain evidence="2 3">DSM 25894</strain>
    </source>
</reference>
<dbReference type="AlphaFoldDB" id="A0A4R3NH51"/>
<dbReference type="GO" id="GO:0006355">
    <property type="term" value="P:regulation of DNA-templated transcription"/>
    <property type="evidence" value="ECO:0007669"/>
    <property type="project" value="InterPro"/>
</dbReference>
<dbReference type="Pfam" id="PF08671">
    <property type="entry name" value="SinI"/>
    <property type="match status" value="1"/>
</dbReference>
<evidence type="ECO:0000259" key="1">
    <source>
        <dbReference type="PROSITE" id="PS51500"/>
    </source>
</evidence>
<organism evidence="2 3">
    <name type="scientific">Melghiribacillus thermohalophilus</name>
    <dbReference type="NCBI Taxonomy" id="1324956"/>
    <lineage>
        <taxon>Bacteria</taxon>
        <taxon>Bacillati</taxon>
        <taxon>Bacillota</taxon>
        <taxon>Bacilli</taxon>
        <taxon>Bacillales</taxon>
        <taxon>Bacillaceae</taxon>
        <taxon>Melghiribacillus</taxon>
    </lineage>
</organism>
<dbReference type="PROSITE" id="PS51500">
    <property type="entry name" value="SIN"/>
    <property type="match status" value="1"/>
</dbReference>
<keyword evidence="3" id="KW-1185">Reference proteome</keyword>
<dbReference type="GO" id="GO:0046983">
    <property type="term" value="F:protein dimerization activity"/>
    <property type="evidence" value="ECO:0007669"/>
    <property type="project" value="InterPro"/>
</dbReference>
<dbReference type="OrthoDB" id="2936084at2"/>
<dbReference type="InterPro" id="IPR036281">
    <property type="entry name" value="SinR/SinI_dimer_dom_sf"/>
</dbReference>